<proteinExistence type="predicted"/>
<evidence type="ECO:0000313" key="1">
    <source>
        <dbReference type="EMBL" id="PAN31011.1"/>
    </source>
</evidence>
<sequence>MDLQMLAISYLLDCNPRLRLHNKIRQHKTKLIVGTKKFNALAKVNITESRWQCKGPGDEEEVYFGVRLDLGLIYLYVKLLPESRALCRLICLCLALEDAISKMLDDKMHDDSNAPANSQCLLVHQPKLTSWVDCCHLSPANYQCLFLLVVFVGF</sequence>
<dbReference type="EMBL" id="CM008050">
    <property type="protein sequence ID" value="PAN31011.1"/>
    <property type="molecule type" value="Genomic_DNA"/>
</dbReference>
<dbReference type="Gramene" id="PAN31011">
    <property type="protein sequence ID" value="PAN31011"/>
    <property type="gene ID" value="PAHAL_5G388500"/>
</dbReference>
<reference evidence="1" key="1">
    <citation type="submission" date="2018-04" db="EMBL/GenBank/DDBJ databases">
        <title>WGS assembly of Panicum hallii.</title>
        <authorList>
            <person name="Lovell J."/>
            <person name="Jenkins J."/>
            <person name="Lowry D."/>
            <person name="Mamidi S."/>
            <person name="Sreedasyam A."/>
            <person name="Weng X."/>
            <person name="Barry K."/>
            <person name="Bonette J."/>
            <person name="Campitelli B."/>
            <person name="Daum C."/>
            <person name="Gordon S."/>
            <person name="Gould B."/>
            <person name="Lipzen A."/>
            <person name="Macqueen A."/>
            <person name="Palacio-Mejia J."/>
            <person name="Plott C."/>
            <person name="Shakirov E."/>
            <person name="Shu S."/>
            <person name="Yoshinaga Y."/>
            <person name="Zane M."/>
            <person name="Rokhsar D."/>
            <person name="Grimwood J."/>
            <person name="Schmutz J."/>
            <person name="Juenger T."/>
        </authorList>
    </citation>
    <scope>NUCLEOTIDE SEQUENCE [LARGE SCALE GENOMIC DNA]</scope>
    <source>
        <strain evidence="1">FIL2</strain>
    </source>
</reference>
<dbReference type="AlphaFoldDB" id="A0A2S3HVS1"/>
<name>A0A2S3HVS1_9POAL</name>
<gene>
    <name evidence="1" type="ORF">PAHAL_5G388500</name>
</gene>
<organism evidence="1">
    <name type="scientific">Panicum hallii</name>
    <dbReference type="NCBI Taxonomy" id="206008"/>
    <lineage>
        <taxon>Eukaryota</taxon>
        <taxon>Viridiplantae</taxon>
        <taxon>Streptophyta</taxon>
        <taxon>Embryophyta</taxon>
        <taxon>Tracheophyta</taxon>
        <taxon>Spermatophyta</taxon>
        <taxon>Magnoliopsida</taxon>
        <taxon>Liliopsida</taxon>
        <taxon>Poales</taxon>
        <taxon>Poaceae</taxon>
        <taxon>PACMAD clade</taxon>
        <taxon>Panicoideae</taxon>
        <taxon>Panicodae</taxon>
        <taxon>Paniceae</taxon>
        <taxon>Panicinae</taxon>
        <taxon>Panicum</taxon>
        <taxon>Panicum sect. Panicum</taxon>
    </lineage>
</organism>
<protein>
    <submittedName>
        <fullName evidence="1">Uncharacterized protein</fullName>
    </submittedName>
</protein>
<accession>A0A2S3HVS1</accession>
<dbReference type="Proteomes" id="UP000243499">
    <property type="component" value="Chromosome 5"/>
</dbReference>